<evidence type="ECO:0000313" key="2">
    <source>
        <dbReference type="Proteomes" id="UP001139369"/>
    </source>
</evidence>
<protein>
    <submittedName>
        <fullName evidence="1">Uncharacterized protein</fullName>
    </submittedName>
</protein>
<accession>A0A9X1VPP1</accession>
<gene>
    <name evidence="1" type="ORF">MC378_14990</name>
</gene>
<comment type="caution">
    <text evidence="1">The sequence shown here is derived from an EMBL/GenBank/DDBJ whole genome shotgun (WGS) entry which is preliminary data.</text>
</comment>
<sequence length="212" mass="25063">CVWFCSGLTRTITEINPAHFIHKTVRRNVKKNERNEMIISNIKDNFYSFFKLQKDELKREELNDYSLKVYKYLKRHNKELLKNISLEKSNFGKKYISVELKPKNENTVANLYFETENNELTVGFGNFHSHYDNFAELNFKKELKKALENFYKLLKDELFVVSAGGGVSTLLTNKEIEILESGKNLEHFNYDCITYYITSWSGKHDRTFKKPS</sequence>
<dbReference type="RefSeq" id="WP_242179618.1">
    <property type="nucleotide sequence ID" value="NZ_JAKQYM010000029.1"/>
</dbReference>
<dbReference type="AlphaFoldDB" id="A0A9X1VPP1"/>
<evidence type="ECO:0000313" key="1">
    <source>
        <dbReference type="EMBL" id="MCI2230484.1"/>
    </source>
</evidence>
<dbReference type="Proteomes" id="UP001139369">
    <property type="component" value="Unassembled WGS sequence"/>
</dbReference>
<reference evidence="1" key="1">
    <citation type="submission" date="2022-02" db="EMBL/GenBank/DDBJ databases">
        <title>Polaribacter sp. MSW13, isolated from seawater.</title>
        <authorList>
            <person name="Kristyanto S."/>
            <person name="Jung J."/>
            <person name="Jeon C.O."/>
        </authorList>
    </citation>
    <scope>NUCLEOTIDE SEQUENCE</scope>
    <source>
        <strain evidence="1">MSW13</strain>
    </source>
</reference>
<keyword evidence="2" id="KW-1185">Reference proteome</keyword>
<organism evidence="1 2">
    <name type="scientific">Polaribacter marinus</name>
    <dbReference type="NCBI Taxonomy" id="2916838"/>
    <lineage>
        <taxon>Bacteria</taxon>
        <taxon>Pseudomonadati</taxon>
        <taxon>Bacteroidota</taxon>
        <taxon>Flavobacteriia</taxon>
        <taxon>Flavobacteriales</taxon>
        <taxon>Flavobacteriaceae</taxon>
    </lineage>
</organism>
<proteinExistence type="predicted"/>
<dbReference type="EMBL" id="JAKQYM010000029">
    <property type="protein sequence ID" value="MCI2230484.1"/>
    <property type="molecule type" value="Genomic_DNA"/>
</dbReference>
<name>A0A9X1VPP1_9FLAO</name>
<feature type="non-terminal residue" evidence="1">
    <location>
        <position position="1"/>
    </location>
</feature>